<reference evidence="2 3" key="1">
    <citation type="submission" date="2023-06" db="EMBL/GenBank/DDBJ databases">
        <title>Pelomonas sp. PFR6 16S ribosomal RNA gene Genome sequencing and assembly.</title>
        <authorList>
            <person name="Woo H."/>
        </authorList>
    </citation>
    <scope>NUCLEOTIDE SEQUENCE [LARGE SCALE GENOMIC DNA]</scope>
    <source>
        <strain evidence="2 3">PFR6</strain>
    </source>
</reference>
<dbReference type="PANTHER" id="PTHR21015">
    <property type="entry name" value="UDP-N-ACETYLGLUCOSAMINE--N-ACETYLMURAMYL-(PENTAPEPTIDE) PYROPHOSPHORYL-UNDECAPRENOL N-ACETYLGLUCOSAMINE TRANSFERASE 1"/>
    <property type="match status" value="1"/>
</dbReference>
<gene>
    <name evidence="2" type="ORF">QWJ38_09130</name>
</gene>
<organism evidence="2 3">
    <name type="scientific">Roseateles violae</name>
    <dbReference type="NCBI Taxonomy" id="3058042"/>
    <lineage>
        <taxon>Bacteria</taxon>
        <taxon>Pseudomonadati</taxon>
        <taxon>Pseudomonadota</taxon>
        <taxon>Betaproteobacteria</taxon>
        <taxon>Burkholderiales</taxon>
        <taxon>Sphaerotilaceae</taxon>
        <taxon>Roseateles</taxon>
    </lineage>
</organism>
<dbReference type="Proteomes" id="UP001228044">
    <property type="component" value="Unassembled WGS sequence"/>
</dbReference>
<sequence length="399" mass="43587">MKKKILFVAEAVSLAHVARPSVLARMLDRERYELVFASNGQYALCTEGLDAERYAIDSISAATFLQRLAVGDPVYTERELAEYVEADLRMLKTVRPDVVIGDFRLSLSIAARLSGVHLMSLCNAYWSPYARETTMMAPDLPMARLLGFPLFDQIFRLAWPLASRYHCRAINKVRQRYGLGKVESLRHYYCDGDTVLYADTESLAPTVDRPASHHYIGPVVWSPDVALPAWWGAALADPRPRVYISLGSTGAVDMLPAIIEACVAEDFVCLVATAGRGAFGSDSPQVFCASFLPGNLAAEAADLVICNGGSPSSHQALMAGTPVLSVCSNLDQVLNMGTITRAGAGLMMRASEFKFSRARLALLSLIQTGFRQAARKIQEDFEGNDPERVISSLLDRALG</sequence>
<keyword evidence="2" id="KW-0808">Transferase</keyword>
<evidence type="ECO:0000259" key="1">
    <source>
        <dbReference type="Pfam" id="PF06722"/>
    </source>
</evidence>
<name>A0ABT8DQJ1_9BURK</name>
<dbReference type="Gene3D" id="3.40.50.2000">
    <property type="entry name" value="Glycogen Phosphorylase B"/>
    <property type="match status" value="2"/>
</dbReference>
<dbReference type="EMBL" id="JAUHHC010000002">
    <property type="protein sequence ID" value="MDN3920437.1"/>
    <property type="molecule type" value="Genomic_DNA"/>
</dbReference>
<comment type="caution">
    <text evidence="2">The sequence shown here is derived from an EMBL/GenBank/DDBJ whole genome shotgun (WGS) entry which is preliminary data.</text>
</comment>
<evidence type="ECO:0000313" key="3">
    <source>
        <dbReference type="Proteomes" id="UP001228044"/>
    </source>
</evidence>
<dbReference type="Pfam" id="PF06722">
    <property type="entry name" value="EryCIII-like_C"/>
    <property type="match status" value="1"/>
</dbReference>
<evidence type="ECO:0000313" key="2">
    <source>
        <dbReference type="EMBL" id="MDN3920437.1"/>
    </source>
</evidence>
<feature type="domain" description="Erythromycin biosynthesis protein CIII-like C-terminal" evidence="1">
    <location>
        <begin position="284"/>
        <end position="382"/>
    </location>
</feature>
<dbReference type="PANTHER" id="PTHR21015:SF22">
    <property type="entry name" value="GLYCOSYLTRANSFERASE"/>
    <property type="match status" value="1"/>
</dbReference>
<protein>
    <submittedName>
        <fullName evidence="2">Glycosyl transferase family 1</fullName>
    </submittedName>
</protein>
<keyword evidence="3" id="KW-1185">Reference proteome</keyword>
<dbReference type="InterPro" id="IPR010610">
    <property type="entry name" value="EryCIII-like_C"/>
</dbReference>
<dbReference type="RefSeq" id="WP_290358736.1">
    <property type="nucleotide sequence ID" value="NZ_JAUHHC010000002.1"/>
</dbReference>
<dbReference type="GO" id="GO:0016740">
    <property type="term" value="F:transferase activity"/>
    <property type="evidence" value="ECO:0007669"/>
    <property type="project" value="UniProtKB-KW"/>
</dbReference>
<dbReference type="SUPFAM" id="SSF53756">
    <property type="entry name" value="UDP-Glycosyltransferase/glycogen phosphorylase"/>
    <property type="match status" value="1"/>
</dbReference>
<proteinExistence type="predicted"/>
<accession>A0ABT8DQJ1</accession>